<reference evidence="2 3" key="1">
    <citation type="submission" date="2023-08" db="EMBL/GenBank/DDBJ databases">
        <title>Black Yeasts Isolated from many extreme environments.</title>
        <authorList>
            <person name="Coleine C."/>
            <person name="Stajich J.E."/>
            <person name="Selbmann L."/>
        </authorList>
    </citation>
    <scope>NUCLEOTIDE SEQUENCE [LARGE SCALE GENOMIC DNA]</scope>
    <source>
        <strain evidence="2 3">CCFEE 5935</strain>
    </source>
</reference>
<sequence>MSRDLKPSGEDSLFADVLKTPRTIRSCLTFYTKPPVAQERIEEVHTLMTIGDGVNGHPRIMHGGIVATIIDEGMGILQSANWERDHMSEVATGRAEGELPPEGYSFFTAELKIRYLKPVATQAPLIVSARYVKREGRKEWIVAEVKQRVGADEDYYGDEIVCATGEALFIRPKKPISKL</sequence>
<dbReference type="PANTHER" id="PTHR47260:SF6">
    <property type="entry name" value="THIOESTERASE DOMAIN-CONTAINING PROTEIN"/>
    <property type="match status" value="1"/>
</dbReference>
<keyword evidence="3" id="KW-1185">Reference proteome</keyword>
<dbReference type="InterPro" id="IPR029069">
    <property type="entry name" value="HotDog_dom_sf"/>
</dbReference>
<protein>
    <recommendedName>
        <fullName evidence="1">Thioesterase domain-containing protein</fullName>
    </recommendedName>
</protein>
<dbReference type="RefSeq" id="XP_064656265.1">
    <property type="nucleotide sequence ID" value="XM_064805805.1"/>
</dbReference>
<dbReference type="PANTHER" id="PTHR47260">
    <property type="entry name" value="UPF0644 PROTEIN PB2B4.06"/>
    <property type="match status" value="1"/>
</dbReference>
<dbReference type="SUPFAM" id="SSF54637">
    <property type="entry name" value="Thioesterase/thiol ester dehydrase-isomerase"/>
    <property type="match status" value="1"/>
</dbReference>
<dbReference type="InterPro" id="IPR006683">
    <property type="entry name" value="Thioestr_dom"/>
</dbReference>
<dbReference type="CDD" id="cd03443">
    <property type="entry name" value="PaaI_thioesterase"/>
    <property type="match status" value="1"/>
</dbReference>
<gene>
    <name evidence="2" type="ORF">LTR77_008573</name>
</gene>
<dbReference type="EMBL" id="JAVRRT010000014">
    <property type="protein sequence ID" value="KAK5166312.1"/>
    <property type="molecule type" value="Genomic_DNA"/>
</dbReference>
<evidence type="ECO:0000259" key="1">
    <source>
        <dbReference type="Pfam" id="PF03061"/>
    </source>
</evidence>
<dbReference type="Pfam" id="PF03061">
    <property type="entry name" value="4HBT"/>
    <property type="match status" value="1"/>
</dbReference>
<dbReference type="AlphaFoldDB" id="A0AAV9P1D1"/>
<dbReference type="Proteomes" id="UP001337655">
    <property type="component" value="Unassembled WGS sequence"/>
</dbReference>
<accession>A0AAV9P1D1</accession>
<evidence type="ECO:0000313" key="3">
    <source>
        <dbReference type="Proteomes" id="UP001337655"/>
    </source>
</evidence>
<evidence type="ECO:0000313" key="2">
    <source>
        <dbReference type="EMBL" id="KAK5166312.1"/>
    </source>
</evidence>
<name>A0AAV9P1D1_9PEZI</name>
<proteinExistence type="predicted"/>
<comment type="caution">
    <text evidence="2">The sequence shown here is derived from an EMBL/GenBank/DDBJ whole genome shotgun (WGS) entry which is preliminary data.</text>
</comment>
<dbReference type="GeneID" id="89929906"/>
<dbReference type="Gene3D" id="3.10.129.10">
    <property type="entry name" value="Hotdog Thioesterase"/>
    <property type="match status" value="1"/>
</dbReference>
<organism evidence="2 3">
    <name type="scientific">Saxophila tyrrhenica</name>
    <dbReference type="NCBI Taxonomy" id="1690608"/>
    <lineage>
        <taxon>Eukaryota</taxon>
        <taxon>Fungi</taxon>
        <taxon>Dikarya</taxon>
        <taxon>Ascomycota</taxon>
        <taxon>Pezizomycotina</taxon>
        <taxon>Dothideomycetes</taxon>
        <taxon>Dothideomycetidae</taxon>
        <taxon>Mycosphaerellales</taxon>
        <taxon>Extremaceae</taxon>
        <taxon>Saxophila</taxon>
    </lineage>
</organism>
<feature type="domain" description="Thioesterase" evidence="1">
    <location>
        <begin position="60"/>
        <end position="136"/>
    </location>
</feature>
<dbReference type="InterPro" id="IPR052061">
    <property type="entry name" value="PTE-AB_protein"/>
</dbReference>